<proteinExistence type="inferred from homology"/>
<evidence type="ECO:0000313" key="13">
    <source>
        <dbReference type="Proteomes" id="UP000237662"/>
    </source>
</evidence>
<dbReference type="InterPro" id="IPR002637">
    <property type="entry name" value="RdgB/HAM1"/>
</dbReference>
<evidence type="ECO:0000256" key="6">
    <source>
        <dbReference type="ARBA" id="ARBA00022842"/>
    </source>
</evidence>
<dbReference type="GO" id="GO:0036222">
    <property type="term" value="F:XTP diphosphatase activity"/>
    <property type="evidence" value="ECO:0007669"/>
    <property type="project" value="UniProtKB-UniRule"/>
</dbReference>
<comment type="catalytic activity">
    <reaction evidence="8 10">
        <text>dITP + H2O = dIMP + diphosphate + H(+)</text>
        <dbReference type="Rhea" id="RHEA:28342"/>
        <dbReference type="ChEBI" id="CHEBI:15377"/>
        <dbReference type="ChEBI" id="CHEBI:15378"/>
        <dbReference type="ChEBI" id="CHEBI:33019"/>
        <dbReference type="ChEBI" id="CHEBI:61194"/>
        <dbReference type="ChEBI" id="CHEBI:61382"/>
        <dbReference type="EC" id="3.6.1.66"/>
    </reaction>
</comment>
<dbReference type="GO" id="GO:0009117">
    <property type="term" value="P:nucleotide metabolic process"/>
    <property type="evidence" value="ECO:0007669"/>
    <property type="project" value="UniProtKB-KW"/>
</dbReference>
<comment type="subunit">
    <text evidence="2 10">Homodimer.</text>
</comment>
<keyword evidence="7 10" id="KW-0546">Nucleotide metabolism</keyword>
<keyword evidence="5 10" id="KW-0378">Hydrolase</keyword>
<dbReference type="InterPro" id="IPR029001">
    <property type="entry name" value="ITPase-like_fam"/>
</dbReference>
<dbReference type="GO" id="GO:0017111">
    <property type="term" value="F:ribonucleoside triphosphate phosphatase activity"/>
    <property type="evidence" value="ECO:0007669"/>
    <property type="project" value="InterPro"/>
</dbReference>
<dbReference type="GO" id="GO:0035870">
    <property type="term" value="F:dITP diphosphatase activity"/>
    <property type="evidence" value="ECO:0007669"/>
    <property type="project" value="UniProtKB-UniRule"/>
</dbReference>
<dbReference type="HAMAP" id="MF_01405">
    <property type="entry name" value="Non_canon_purine_NTPase"/>
    <property type="match status" value="1"/>
</dbReference>
<gene>
    <name evidence="12" type="ORF">CLV84_1829</name>
</gene>
<protein>
    <recommendedName>
        <fullName evidence="10">dITP/XTP pyrophosphatase</fullName>
        <ecNumber evidence="10">3.6.1.66</ecNumber>
    </recommendedName>
    <alternativeName>
        <fullName evidence="10">Non-canonical purine NTP pyrophosphatase</fullName>
    </alternativeName>
    <alternativeName>
        <fullName evidence="10">Non-standard purine NTP pyrophosphatase</fullName>
    </alternativeName>
    <alternativeName>
        <fullName evidence="10">Nucleoside-triphosphate diphosphatase</fullName>
    </alternativeName>
    <alternativeName>
        <fullName evidence="10">Nucleoside-triphosphate pyrophosphatase</fullName>
        <shortName evidence="10">NTPase</shortName>
    </alternativeName>
</protein>
<keyword evidence="3 10" id="KW-0479">Metal-binding</keyword>
<evidence type="ECO:0000256" key="3">
    <source>
        <dbReference type="ARBA" id="ARBA00022723"/>
    </source>
</evidence>
<dbReference type="GO" id="GO:0005829">
    <property type="term" value="C:cytosol"/>
    <property type="evidence" value="ECO:0007669"/>
    <property type="project" value="TreeGrafter"/>
</dbReference>
<dbReference type="GO" id="GO:0046872">
    <property type="term" value="F:metal ion binding"/>
    <property type="evidence" value="ECO:0007669"/>
    <property type="project" value="UniProtKB-KW"/>
</dbReference>
<keyword evidence="6 10" id="KW-0460">Magnesium</keyword>
<dbReference type="GO" id="GO:0036220">
    <property type="term" value="F:ITP diphosphatase activity"/>
    <property type="evidence" value="ECO:0007669"/>
    <property type="project" value="UniProtKB-UniRule"/>
</dbReference>
<feature type="binding site" evidence="10">
    <location>
        <position position="71"/>
    </location>
    <ligand>
        <name>substrate</name>
    </ligand>
</feature>
<evidence type="ECO:0000313" key="12">
    <source>
        <dbReference type="EMBL" id="PPK88855.1"/>
    </source>
</evidence>
<dbReference type="PANTHER" id="PTHR11067:SF9">
    <property type="entry name" value="INOSINE TRIPHOSPHATE PYROPHOSPHATASE"/>
    <property type="match status" value="1"/>
</dbReference>
<dbReference type="PANTHER" id="PTHR11067">
    <property type="entry name" value="INOSINE TRIPHOSPHATE PYROPHOSPHATASE/HAM1 PROTEIN"/>
    <property type="match status" value="1"/>
</dbReference>
<organism evidence="12 13">
    <name type="scientific">Neolewinella xylanilytica</name>
    <dbReference type="NCBI Taxonomy" id="1514080"/>
    <lineage>
        <taxon>Bacteria</taxon>
        <taxon>Pseudomonadati</taxon>
        <taxon>Bacteroidota</taxon>
        <taxon>Saprospiria</taxon>
        <taxon>Saprospirales</taxon>
        <taxon>Lewinellaceae</taxon>
        <taxon>Neolewinella</taxon>
    </lineage>
</organism>
<dbReference type="GO" id="GO:0009146">
    <property type="term" value="P:purine nucleoside triphosphate catabolic process"/>
    <property type="evidence" value="ECO:0007669"/>
    <property type="project" value="UniProtKB-UniRule"/>
</dbReference>
<evidence type="ECO:0000256" key="9">
    <source>
        <dbReference type="ARBA" id="ARBA00052017"/>
    </source>
</evidence>
<evidence type="ECO:0000256" key="8">
    <source>
        <dbReference type="ARBA" id="ARBA00051875"/>
    </source>
</evidence>
<reference evidence="12 13" key="1">
    <citation type="submission" date="2018-02" db="EMBL/GenBank/DDBJ databases">
        <title>Genomic Encyclopedia of Archaeal and Bacterial Type Strains, Phase II (KMG-II): from individual species to whole genera.</title>
        <authorList>
            <person name="Goeker M."/>
        </authorList>
    </citation>
    <scope>NUCLEOTIDE SEQUENCE [LARGE SCALE GENOMIC DNA]</scope>
    <source>
        <strain evidence="12 13">DSM 29526</strain>
    </source>
</reference>
<accession>A0A2S6IBJ2</accession>
<feature type="binding site" evidence="10">
    <location>
        <position position="70"/>
    </location>
    <ligand>
        <name>Mg(2+)</name>
        <dbReference type="ChEBI" id="CHEBI:18420"/>
    </ligand>
</feature>
<feature type="binding site" evidence="10">
    <location>
        <position position="174"/>
    </location>
    <ligand>
        <name>substrate</name>
    </ligand>
</feature>
<dbReference type="FunFam" id="3.90.950.10:FF:000001">
    <property type="entry name" value="dITP/XTP pyrophosphatase"/>
    <property type="match status" value="1"/>
</dbReference>
<name>A0A2S6IBJ2_9BACT</name>
<feature type="binding site" evidence="10">
    <location>
        <begin position="9"/>
        <end position="14"/>
    </location>
    <ligand>
        <name>substrate</name>
    </ligand>
</feature>
<dbReference type="Pfam" id="PF01725">
    <property type="entry name" value="Ham1p_like"/>
    <property type="match status" value="1"/>
</dbReference>
<evidence type="ECO:0000256" key="5">
    <source>
        <dbReference type="ARBA" id="ARBA00022801"/>
    </source>
</evidence>
<keyword evidence="13" id="KW-1185">Reference proteome</keyword>
<dbReference type="EC" id="3.6.1.66" evidence="10"/>
<comment type="function">
    <text evidence="10">Pyrophosphatase that catalyzes the hydrolysis of nucleoside triphosphates to their monophosphate derivatives, with a high preference for the non-canonical purine nucleotides XTP (xanthosine triphosphate), dITP (deoxyinosine triphosphate) and ITP. Seems to function as a house-cleaning enzyme that removes non-canonical purine nucleotides from the nucleotide pool, thus preventing their incorporation into DNA/RNA and avoiding chromosomal lesions.</text>
</comment>
<comment type="caution">
    <text evidence="10">Lacks conserved residue(s) required for the propagation of feature annotation.</text>
</comment>
<dbReference type="Proteomes" id="UP000237662">
    <property type="component" value="Unassembled WGS sequence"/>
</dbReference>
<keyword evidence="4 10" id="KW-0547">Nucleotide-binding</keyword>
<comment type="cofactor">
    <cofactor evidence="10">
        <name>Mg(2+)</name>
        <dbReference type="ChEBI" id="CHEBI:18420"/>
    </cofactor>
    <text evidence="10">Binds 1 Mg(2+) ion per subunit.</text>
</comment>
<evidence type="ECO:0000256" key="10">
    <source>
        <dbReference type="HAMAP-Rule" id="MF_01405"/>
    </source>
</evidence>
<dbReference type="InterPro" id="IPR020922">
    <property type="entry name" value="dITP/XTP_pyrophosphatase"/>
</dbReference>
<evidence type="ECO:0000256" key="4">
    <source>
        <dbReference type="ARBA" id="ARBA00022741"/>
    </source>
</evidence>
<dbReference type="CDD" id="cd00515">
    <property type="entry name" value="HAM1"/>
    <property type="match status" value="1"/>
</dbReference>
<comment type="caution">
    <text evidence="12">The sequence shown here is derived from an EMBL/GenBank/DDBJ whole genome shotgun (WGS) entry which is preliminary data.</text>
</comment>
<dbReference type="AlphaFoldDB" id="A0A2S6IBJ2"/>
<dbReference type="EMBL" id="PTJC01000005">
    <property type="protein sequence ID" value="PPK88855.1"/>
    <property type="molecule type" value="Genomic_DNA"/>
</dbReference>
<sequence length="202" mass="22427">MKQQLVFATNNPHKVAEIQQQLGDRYAFLSLQDIGCTAEIPETGRTLEENARLKARYVVDHHGRDCFSEDTGLEVYALEGAPGVDTAHYAGPQRNAKENNDKLLSALGDRKDRLACFRTVICLVQNGQEYFFEGKCDGRIATYPTGDGGFGYDPVFIPDEGNGRSFSQMSTEEKIAISHRSRAMVQLEAHLKKQSDVARPTA</sequence>
<dbReference type="GO" id="GO:0000166">
    <property type="term" value="F:nucleotide binding"/>
    <property type="evidence" value="ECO:0007669"/>
    <property type="project" value="UniProtKB-KW"/>
</dbReference>
<dbReference type="SUPFAM" id="SSF52972">
    <property type="entry name" value="ITPase-like"/>
    <property type="match status" value="1"/>
</dbReference>
<comment type="similarity">
    <text evidence="1 10 11">Belongs to the HAM1 NTPase family.</text>
</comment>
<comment type="catalytic activity">
    <reaction evidence="9 10">
        <text>XTP + H2O = XMP + diphosphate + H(+)</text>
        <dbReference type="Rhea" id="RHEA:28610"/>
        <dbReference type="ChEBI" id="CHEBI:15377"/>
        <dbReference type="ChEBI" id="CHEBI:15378"/>
        <dbReference type="ChEBI" id="CHEBI:33019"/>
        <dbReference type="ChEBI" id="CHEBI:57464"/>
        <dbReference type="ChEBI" id="CHEBI:61314"/>
        <dbReference type="EC" id="3.6.1.66"/>
    </reaction>
</comment>
<feature type="binding site" evidence="10">
    <location>
        <begin position="179"/>
        <end position="180"/>
    </location>
    <ligand>
        <name>substrate</name>
    </ligand>
</feature>
<evidence type="ECO:0000256" key="2">
    <source>
        <dbReference type="ARBA" id="ARBA00011738"/>
    </source>
</evidence>
<evidence type="ECO:0000256" key="7">
    <source>
        <dbReference type="ARBA" id="ARBA00023080"/>
    </source>
</evidence>
<feature type="binding site" evidence="10">
    <location>
        <begin position="150"/>
        <end position="153"/>
    </location>
    <ligand>
        <name>substrate</name>
    </ligand>
</feature>
<dbReference type="OrthoDB" id="9807456at2"/>
<evidence type="ECO:0000256" key="1">
    <source>
        <dbReference type="ARBA" id="ARBA00008023"/>
    </source>
</evidence>
<dbReference type="NCBIfam" id="TIGR00042">
    <property type="entry name" value="RdgB/HAM1 family non-canonical purine NTP pyrophosphatase"/>
    <property type="match status" value="1"/>
</dbReference>
<dbReference type="Gene3D" id="3.90.950.10">
    <property type="match status" value="1"/>
</dbReference>
<feature type="active site" description="Proton acceptor" evidence="10">
    <location>
        <position position="70"/>
    </location>
</feature>
<dbReference type="RefSeq" id="WP_104419385.1">
    <property type="nucleotide sequence ID" value="NZ_PTJC01000005.1"/>
</dbReference>
<comment type="catalytic activity">
    <reaction evidence="10">
        <text>ITP + H2O = IMP + diphosphate + H(+)</text>
        <dbReference type="Rhea" id="RHEA:29399"/>
        <dbReference type="ChEBI" id="CHEBI:15377"/>
        <dbReference type="ChEBI" id="CHEBI:15378"/>
        <dbReference type="ChEBI" id="CHEBI:33019"/>
        <dbReference type="ChEBI" id="CHEBI:58053"/>
        <dbReference type="ChEBI" id="CHEBI:61402"/>
        <dbReference type="EC" id="3.6.1.66"/>
    </reaction>
</comment>
<evidence type="ECO:0000256" key="11">
    <source>
        <dbReference type="RuleBase" id="RU003781"/>
    </source>
</evidence>